<evidence type="ECO:0000256" key="1">
    <source>
        <dbReference type="SAM" id="MobiDB-lite"/>
    </source>
</evidence>
<name>A0A5B0R5F8_PUCGR</name>
<dbReference type="AlphaFoldDB" id="A0A5B0R5F8"/>
<proteinExistence type="predicted"/>
<evidence type="ECO:0000313" key="3">
    <source>
        <dbReference type="Proteomes" id="UP000325313"/>
    </source>
</evidence>
<gene>
    <name evidence="2" type="ORF">PGTUg99_011669</name>
</gene>
<protein>
    <submittedName>
        <fullName evidence="2">Uncharacterized protein</fullName>
    </submittedName>
</protein>
<feature type="region of interest" description="Disordered" evidence="1">
    <location>
        <begin position="107"/>
        <end position="176"/>
    </location>
</feature>
<dbReference type="EMBL" id="VDEP01000241">
    <property type="protein sequence ID" value="KAA1120757.1"/>
    <property type="molecule type" value="Genomic_DNA"/>
</dbReference>
<comment type="caution">
    <text evidence="2">The sequence shown here is derived from an EMBL/GenBank/DDBJ whole genome shotgun (WGS) entry which is preliminary data.</text>
</comment>
<organism evidence="2 3">
    <name type="scientific">Puccinia graminis f. sp. tritici</name>
    <dbReference type="NCBI Taxonomy" id="56615"/>
    <lineage>
        <taxon>Eukaryota</taxon>
        <taxon>Fungi</taxon>
        <taxon>Dikarya</taxon>
        <taxon>Basidiomycota</taxon>
        <taxon>Pucciniomycotina</taxon>
        <taxon>Pucciniomycetes</taxon>
        <taxon>Pucciniales</taxon>
        <taxon>Pucciniaceae</taxon>
        <taxon>Puccinia</taxon>
    </lineage>
</organism>
<reference evidence="2 3" key="1">
    <citation type="submission" date="2019-05" db="EMBL/GenBank/DDBJ databases">
        <title>Emergence of the Ug99 lineage of the wheat stem rust pathogen through somatic hybridization.</title>
        <authorList>
            <person name="Li F."/>
            <person name="Upadhyaya N.M."/>
            <person name="Sperschneider J."/>
            <person name="Matny O."/>
            <person name="Nguyen-Phuc H."/>
            <person name="Mago R."/>
            <person name="Raley C."/>
            <person name="Miller M.E."/>
            <person name="Silverstein K.A.T."/>
            <person name="Henningsen E."/>
            <person name="Hirsch C.D."/>
            <person name="Visser B."/>
            <person name="Pretorius Z.A."/>
            <person name="Steffenson B.J."/>
            <person name="Schwessinger B."/>
            <person name="Dodds P.N."/>
            <person name="Figueroa M."/>
        </authorList>
    </citation>
    <scope>NUCLEOTIDE SEQUENCE [LARGE SCALE GENOMIC DNA]</scope>
    <source>
        <strain evidence="2 3">Ug99</strain>
    </source>
</reference>
<evidence type="ECO:0000313" key="2">
    <source>
        <dbReference type="EMBL" id="KAA1120757.1"/>
    </source>
</evidence>
<accession>A0A5B0R5F8</accession>
<feature type="compositionally biased region" description="Polar residues" evidence="1">
    <location>
        <begin position="137"/>
        <end position="158"/>
    </location>
</feature>
<sequence length="569" mass="63558">MEMNRTRSNFFDSAPTYTKPKNKSEMVYQNQTQKRGRAHTVSTCLDQAKKCLSANAFLSNPHLLNIIFPGFLPPSTACIVEMSQPQNFTPTPSPAPSAPRTAGRLAITQVPVSNRFHPHRGSDRGRRLTPARGSTGPRASQSRASNQVPRRQANSNGSIRDLNAANEAPNDVGWGAGVQVAPGVPVIDPTLNWLEESNRSPSPEHFFGAIADEDNEDPAHQTQSDEEPLPDAQTFDWGANPPAEAQHNLPAVGAGLIGELQGQLHFSESNLQLVNQLFQATDEEKWRLTVMFFVHLLGKTTSEHMDTPTLPGRATSAKKFTFSNHVKCCMRNMLRQILTKGNVESYTRTMTLADSTPIRRTPLLMLKAHIRSQPSAFHQDYLPPGYPNDIDACAAVIQLMRGLLKNEKGLLRNLLLTNIKEFNHRPIDGAVPSLDALVVIIDQNMAARKQLKAEAEILRSYDTSMTTRLGFLRLYTVVHHVHRDPTENISQWELIDQQLEHVRSQSKLYRIAYGRVVRAIDKELFGQKKKFDVILEHEHIRLPTEEDVEKEIHLMTVGGQGQGPTEPFV</sequence>
<dbReference type="Proteomes" id="UP000325313">
    <property type="component" value="Unassembled WGS sequence"/>
</dbReference>